<evidence type="ECO:0000259" key="8">
    <source>
        <dbReference type="Pfam" id="PF10502"/>
    </source>
</evidence>
<protein>
    <recommendedName>
        <fullName evidence="4 7">Signal peptidase I</fullName>
        <ecNumber evidence="3 7">3.4.21.89</ecNumber>
    </recommendedName>
</protein>
<gene>
    <name evidence="9" type="ORF">X474_23155</name>
</gene>
<dbReference type="Pfam" id="PF10502">
    <property type="entry name" value="Peptidase_S26"/>
    <property type="match status" value="1"/>
</dbReference>
<dbReference type="InterPro" id="IPR019533">
    <property type="entry name" value="Peptidase_S26"/>
</dbReference>
<dbReference type="PANTHER" id="PTHR43390:SF1">
    <property type="entry name" value="CHLOROPLAST PROCESSING PEPTIDASE"/>
    <property type="match status" value="1"/>
</dbReference>
<dbReference type="InterPro" id="IPR019758">
    <property type="entry name" value="Pept_S26A_signal_pept_1_CS"/>
</dbReference>
<dbReference type="AlphaFoldDB" id="A0A0D2JQ70"/>
<dbReference type="FunCoup" id="A0A0D2JQ70">
    <property type="interactions" value="358"/>
</dbReference>
<proteinExistence type="inferred from homology"/>
<dbReference type="InterPro" id="IPR000223">
    <property type="entry name" value="Pept_S26A_signal_pept_1"/>
</dbReference>
<dbReference type="EC" id="3.4.21.89" evidence="3 7"/>
<comment type="catalytic activity">
    <reaction evidence="1 7">
        <text>Cleavage of hydrophobic, N-terminal signal or leader sequences from secreted and periplasmic proteins.</text>
        <dbReference type="EC" id="3.4.21.89"/>
    </reaction>
</comment>
<dbReference type="NCBIfam" id="TIGR02227">
    <property type="entry name" value="sigpep_I_bact"/>
    <property type="match status" value="1"/>
</dbReference>
<evidence type="ECO:0000313" key="10">
    <source>
        <dbReference type="Proteomes" id="UP000032233"/>
    </source>
</evidence>
<comment type="caution">
    <text evidence="9">The sequence shown here is derived from an EMBL/GenBank/DDBJ whole genome shotgun (WGS) entry which is preliminary data.</text>
</comment>
<feature type="active site" evidence="6">
    <location>
        <position position="32"/>
    </location>
</feature>
<evidence type="ECO:0000256" key="2">
    <source>
        <dbReference type="ARBA" id="ARBA00009370"/>
    </source>
</evidence>
<evidence type="ECO:0000256" key="6">
    <source>
        <dbReference type="PIRSR" id="PIRSR600223-1"/>
    </source>
</evidence>
<accession>A0A0D2JQ70</accession>
<comment type="subcellular location">
    <subcellularLocation>
        <location evidence="7">Membrane</location>
        <topology evidence="7">Single-pass type II membrane protein</topology>
    </subcellularLocation>
</comment>
<dbReference type="Proteomes" id="UP000032233">
    <property type="component" value="Unassembled WGS sequence"/>
</dbReference>
<dbReference type="GO" id="GO:0009003">
    <property type="term" value="F:signal peptidase activity"/>
    <property type="evidence" value="ECO:0007669"/>
    <property type="project" value="UniProtKB-EC"/>
</dbReference>
<dbReference type="InterPro" id="IPR036286">
    <property type="entry name" value="LexA/Signal_pep-like_sf"/>
</dbReference>
<dbReference type="SUPFAM" id="SSF51306">
    <property type="entry name" value="LexA/Signal peptidase"/>
    <property type="match status" value="1"/>
</dbReference>
<keyword evidence="5 7" id="KW-0378">Hydrolase</keyword>
<evidence type="ECO:0000256" key="3">
    <source>
        <dbReference type="ARBA" id="ARBA00013208"/>
    </source>
</evidence>
<comment type="similarity">
    <text evidence="2 7">Belongs to the peptidase S26 family.</text>
</comment>
<dbReference type="GO" id="GO:0004252">
    <property type="term" value="F:serine-type endopeptidase activity"/>
    <property type="evidence" value="ECO:0007669"/>
    <property type="project" value="InterPro"/>
</dbReference>
<evidence type="ECO:0000313" key="9">
    <source>
        <dbReference type="EMBL" id="KIX11635.1"/>
    </source>
</evidence>
<dbReference type="PROSITE" id="PS00761">
    <property type="entry name" value="SPASE_I_3"/>
    <property type="match status" value="1"/>
</dbReference>
<dbReference type="InterPro" id="IPR019757">
    <property type="entry name" value="Pept_S26A_signal_pept_1_Lys-AS"/>
</dbReference>
<feature type="domain" description="Peptidase S26" evidence="8">
    <location>
        <begin position="2"/>
        <end position="176"/>
    </location>
</feature>
<evidence type="ECO:0000256" key="5">
    <source>
        <dbReference type="ARBA" id="ARBA00022801"/>
    </source>
</evidence>
<sequence>MKDYTLMLIWAVLLAGIIRGGIVEACHVPSGSMEPAMQIGDHFLVNKTAYGLKLPYTNLELLPMGLPERGDIAVFRYPEDKSQTFVKRIMALPGETVLVRGKDIYINHKKIKDPWGFFTGRALMRKDFGPFKVPDGHFFMMGDNRDNSYDSRFWAQGKGMCVPLCDIKGKAFFRYFAFKGDSYAIRWERMPGIVK</sequence>
<dbReference type="STRING" id="1429043.X474_23155"/>
<dbReference type="Gene3D" id="2.10.109.10">
    <property type="entry name" value="Umud Fragment, subunit A"/>
    <property type="match status" value="1"/>
</dbReference>
<feature type="active site" evidence="6">
    <location>
        <position position="87"/>
    </location>
</feature>
<dbReference type="PANTHER" id="PTHR43390">
    <property type="entry name" value="SIGNAL PEPTIDASE I"/>
    <property type="match status" value="1"/>
</dbReference>
<dbReference type="InParanoid" id="A0A0D2JQ70"/>
<dbReference type="PRINTS" id="PR00727">
    <property type="entry name" value="LEADERPTASE"/>
</dbReference>
<dbReference type="PATRIC" id="fig|1429043.3.peg.4901"/>
<organism evidence="9 10">
    <name type="scientific">Dethiosulfatarculus sandiegensis</name>
    <dbReference type="NCBI Taxonomy" id="1429043"/>
    <lineage>
        <taxon>Bacteria</taxon>
        <taxon>Pseudomonadati</taxon>
        <taxon>Thermodesulfobacteriota</taxon>
        <taxon>Desulfarculia</taxon>
        <taxon>Desulfarculales</taxon>
        <taxon>Desulfarculaceae</taxon>
        <taxon>Dethiosulfatarculus</taxon>
    </lineage>
</organism>
<evidence type="ECO:0000256" key="7">
    <source>
        <dbReference type="RuleBase" id="RU362042"/>
    </source>
</evidence>
<dbReference type="CDD" id="cd06530">
    <property type="entry name" value="S26_SPase_I"/>
    <property type="match status" value="1"/>
</dbReference>
<dbReference type="PROSITE" id="PS00760">
    <property type="entry name" value="SPASE_I_2"/>
    <property type="match status" value="1"/>
</dbReference>
<keyword evidence="10" id="KW-1185">Reference proteome</keyword>
<name>A0A0D2JQ70_9BACT</name>
<keyword evidence="7" id="KW-0645">Protease</keyword>
<reference evidence="9 10" key="1">
    <citation type="submission" date="2013-11" db="EMBL/GenBank/DDBJ databases">
        <title>Metagenomic analysis of a methanogenic consortium involved in long chain n-alkane degradation.</title>
        <authorList>
            <person name="Davidova I.A."/>
            <person name="Callaghan A.V."/>
            <person name="Wawrik B."/>
            <person name="Pruitt S."/>
            <person name="Marks C."/>
            <person name="Duncan K.E."/>
            <person name="Suflita J.M."/>
        </authorList>
    </citation>
    <scope>NUCLEOTIDE SEQUENCE [LARGE SCALE GENOMIC DNA]</scope>
    <source>
        <strain evidence="9 10">SPR</strain>
    </source>
</reference>
<dbReference type="GO" id="GO:0016020">
    <property type="term" value="C:membrane"/>
    <property type="evidence" value="ECO:0007669"/>
    <property type="project" value="UniProtKB-SubCell"/>
</dbReference>
<dbReference type="EMBL" id="AZAC01000048">
    <property type="protein sequence ID" value="KIX11635.1"/>
    <property type="molecule type" value="Genomic_DNA"/>
</dbReference>
<evidence type="ECO:0000256" key="4">
    <source>
        <dbReference type="ARBA" id="ARBA00019232"/>
    </source>
</evidence>
<evidence type="ECO:0000256" key="1">
    <source>
        <dbReference type="ARBA" id="ARBA00000677"/>
    </source>
</evidence>
<dbReference type="GO" id="GO:0006465">
    <property type="term" value="P:signal peptide processing"/>
    <property type="evidence" value="ECO:0007669"/>
    <property type="project" value="InterPro"/>
</dbReference>